<dbReference type="EMBL" id="JACJQY010000005">
    <property type="protein sequence ID" value="MBD2316235.1"/>
    <property type="molecule type" value="Genomic_DNA"/>
</dbReference>
<proteinExistence type="predicted"/>
<accession>A0ABR8C7V6</accession>
<dbReference type="Pfam" id="PF14332">
    <property type="entry name" value="DUF4388"/>
    <property type="match status" value="1"/>
</dbReference>
<reference evidence="2 3" key="1">
    <citation type="journal article" date="2020" name="ISME J.">
        <title>Comparative genomics reveals insights into cyanobacterial evolution and habitat adaptation.</title>
        <authorList>
            <person name="Chen M.Y."/>
            <person name="Teng W.K."/>
            <person name="Zhao L."/>
            <person name="Hu C.X."/>
            <person name="Zhou Y.K."/>
            <person name="Han B.P."/>
            <person name="Song L.R."/>
            <person name="Shu W.S."/>
        </authorList>
    </citation>
    <scope>NUCLEOTIDE SEQUENCE [LARGE SCALE GENOMIC DNA]</scope>
    <source>
        <strain evidence="2 3">FACHB-1050</strain>
    </source>
</reference>
<keyword evidence="3" id="KW-1185">Reference proteome</keyword>
<evidence type="ECO:0000313" key="3">
    <source>
        <dbReference type="Proteomes" id="UP000618445"/>
    </source>
</evidence>
<organism evidence="2 3">
    <name type="scientific">Phormidium tenue FACHB-1050</name>
    <dbReference type="NCBI Taxonomy" id="2692857"/>
    <lineage>
        <taxon>Bacteria</taxon>
        <taxon>Bacillati</taxon>
        <taxon>Cyanobacteriota</taxon>
        <taxon>Cyanophyceae</taxon>
        <taxon>Oscillatoriophycideae</taxon>
        <taxon>Oscillatoriales</taxon>
        <taxon>Oscillatoriaceae</taxon>
        <taxon>Phormidium</taxon>
    </lineage>
</organism>
<evidence type="ECO:0000259" key="1">
    <source>
        <dbReference type="Pfam" id="PF14332"/>
    </source>
</evidence>
<feature type="domain" description="PatA-like N-terminal" evidence="1">
    <location>
        <begin position="4"/>
        <end position="166"/>
    </location>
</feature>
<comment type="caution">
    <text evidence="2">The sequence shown here is derived from an EMBL/GenBank/DDBJ whole genome shotgun (WGS) entry which is preliminary data.</text>
</comment>
<name>A0ABR8C7V6_9CYAN</name>
<protein>
    <submittedName>
        <fullName evidence="2">DUF4388 domain-containing protein</fullName>
    </submittedName>
</protein>
<gene>
    <name evidence="2" type="ORF">H6G05_05170</name>
</gene>
<evidence type="ECO:0000313" key="2">
    <source>
        <dbReference type="EMBL" id="MBD2316235.1"/>
    </source>
</evidence>
<dbReference type="InterPro" id="IPR025497">
    <property type="entry name" value="PatA-like_N"/>
</dbReference>
<dbReference type="RefSeq" id="WP_190576913.1">
    <property type="nucleotide sequence ID" value="NZ_CAWPQU010000045.1"/>
</dbReference>
<dbReference type="PANTHER" id="PTHR36304:SF4">
    <property type="entry name" value="DUF4388 DOMAIN-CONTAINING PROTEIN"/>
    <property type="match status" value="1"/>
</dbReference>
<dbReference type="Proteomes" id="UP000618445">
    <property type="component" value="Unassembled WGS sequence"/>
</dbReference>
<dbReference type="PANTHER" id="PTHR36304">
    <property type="entry name" value="DOMAIN GTPASE-ACTIVATING PROTEIN, PUTATIVE-RELATED-RELATED"/>
    <property type="match status" value="1"/>
</dbReference>
<sequence length="291" mass="32227">MAITGSLSEFSLPEIFQFLDQGQKTGILTIRDPQNVQTGKPFLRHIWLQNGRVVAAGDRLDNRGLVRLIEQRGWLNDTQRVELERLIKEDALLGLNLKSLGILQPDQLKLLFSVQVLRQVCALFQVETGLFRFDANANLPKAEMTGLSLPATETTLMGLRSLKDWNILESKLPEANSTLFNIISGQSPLRLDNNETQVWSLADGYTSIKKMAEQLSLPIAKAQQIAFRLIVVGLVEEVPDIDMGMSSNSNNTDNTIAIAGETNGQVGNTTERTPISNTFLQSLVGFLQHKA</sequence>